<evidence type="ECO:0000256" key="1">
    <source>
        <dbReference type="ARBA" id="ARBA00018672"/>
    </source>
</evidence>
<evidence type="ECO:0000256" key="3">
    <source>
        <dbReference type="ARBA" id="ARBA00023012"/>
    </source>
</evidence>
<dbReference type="GO" id="GO:0006355">
    <property type="term" value="P:regulation of DNA-templated transcription"/>
    <property type="evidence" value="ECO:0007669"/>
    <property type="project" value="InterPro"/>
</dbReference>
<sequence>MRLLLAEDEKELANALAAVLKHNKYSIDVVYNGADAYDWAQAAAYDGMILDIMMPRMSGLEVLEALRKQGCTVPILLLTAKGEIEDRVTGLDLGADDYLPKPFAMKELLARIRAMTRRKSEFSANVLDFHELTLNRENFELGYKSQALRLGNKEFQMMEMLMRNSNQFISAEQFMEKIWGYEAEAEVSVVWVYLSYLRKKLQRLGAPVEIKAARGIGYKLEKKA</sequence>
<proteinExistence type="predicted"/>
<keyword evidence="13" id="KW-1185">Reference proteome</keyword>
<dbReference type="GO" id="GO:0000156">
    <property type="term" value="F:phosphorelay response regulator activity"/>
    <property type="evidence" value="ECO:0007669"/>
    <property type="project" value="TreeGrafter"/>
</dbReference>
<evidence type="ECO:0000256" key="2">
    <source>
        <dbReference type="ARBA" id="ARBA00022553"/>
    </source>
</evidence>
<dbReference type="GO" id="GO:0000976">
    <property type="term" value="F:transcription cis-regulatory region binding"/>
    <property type="evidence" value="ECO:0007669"/>
    <property type="project" value="TreeGrafter"/>
</dbReference>
<dbReference type="STRING" id="1796616.A4V09_11465"/>
<keyword evidence="6" id="KW-0804">Transcription</keyword>
<dbReference type="PANTHER" id="PTHR48111:SF22">
    <property type="entry name" value="REGULATOR OF RPOS"/>
    <property type="match status" value="1"/>
</dbReference>
<feature type="domain" description="OmpR/PhoB-type" evidence="11">
    <location>
        <begin position="124"/>
        <end position="222"/>
    </location>
</feature>
<dbReference type="Pfam" id="PF00486">
    <property type="entry name" value="Trans_reg_C"/>
    <property type="match status" value="1"/>
</dbReference>
<gene>
    <name evidence="12" type="ORF">A4V09_11465</name>
</gene>
<feature type="DNA-binding region" description="OmpR/PhoB-type" evidence="9">
    <location>
        <begin position="124"/>
        <end position="222"/>
    </location>
</feature>
<dbReference type="KEGG" id="byl:A4V09_11465"/>
<keyword evidence="3" id="KW-0902">Two-component regulatory system</keyword>
<dbReference type="InterPro" id="IPR039420">
    <property type="entry name" value="WalR-like"/>
</dbReference>
<evidence type="ECO:0000259" key="11">
    <source>
        <dbReference type="PROSITE" id="PS51755"/>
    </source>
</evidence>
<dbReference type="PROSITE" id="PS51755">
    <property type="entry name" value="OMPR_PHOB"/>
    <property type="match status" value="1"/>
</dbReference>
<keyword evidence="4" id="KW-0805">Transcription regulation</keyword>
<dbReference type="Gene3D" id="1.10.10.10">
    <property type="entry name" value="Winged helix-like DNA-binding domain superfamily/Winged helix DNA-binding domain"/>
    <property type="match status" value="1"/>
</dbReference>
<dbReference type="GO" id="GO:0005829">
    <property type="term" value="C:cytosol"/>
    <property type="evidence" value="ECO:0007669"/>
    <property type="project" value="TreeGrafter"/>
</dbReference>
<dbReference type="PANTHER" id="PTHR48111">
    <property type="entry name" value="REGULATOR OF RPOS"/>
    <property type="match status" value="1"/>
</dbReference>
<evidence type="ECO:0000313" key="13">
    <source>
        <dbReference type="Proteomes" id="UP000092574"/>
    </source>
</evidence>
<dbReference type="PROSITE" id="PS50110">
    <property type="entry name" value="RESPONSE_REGULATORY"/>
    <property type="match status" value="1"/>
</dbReference>
<dbReference type="OrthoDB" id="9790442at2"/>
<dbReference type="SMART" id="SM00862">
    <property type="entry name" value="Trans_reg_C"/>
    <property type="match status" value="1"/>
</dbReference>
<dbReference type="SUPFAM" id="SSF52172">
    <property type="entry name" value="CheY-like"/>
    <property type="match status" value="1"/>
</dbReference>
<dbReference type="Proteomes" id="UP000092574">
    <property type="component" value="Chromosome"/>
</dbReference>
<dbReference type="EMBL" id="CP015405">
    <property type="protein sequence ID" value="ANU76331.1"/>
    <property type="molecule type" value="Genomic_DNA"/>
</dbReference>
<name>A0A1C7I9M8_9FIRM</name>
<evidence type="ECO:0000259" key="10">
    <source>
        <dbReference type="PROSITE" id="PS50110"/>
    </source>
</evidence>
<dbReference type="InterPro" id="IPR036388">
    <property type="entry name" value="WH-like_DNA-bd_sf"/>
</dbReference>
<evidence type="ECO:0000256" key="9">
    <source>
        <dbReference type="PROSITE-ProRule" id="PRU01091"/>
    </source>
</evidence>
<dbReference type="Pfam" id="PF00072">
    <property type="entry name" value="Response_reg"/>
    <property type="match status" value="1"/>
</dbReference>
<feature type="domain" description="Response regulatory" evidence="10">
    <location>
        <begin position="2"/>
        <end position="116"/>
    </location>
</feature>
<dbReference type="InterPro" id="IPR001867">
    <property type="entry name" value="OmpR/PhoB-type_DNA-bd"/>
</dbReference>
<dbReference type="Gene3D" id="6.10.250.690">
    <property type="match status" value="1"/>
</dbReference>
<comment type="function">
    <text evidence="7">May play the central regulatory role in sporulation. It may be an element of the effector pathway responsible for the activation of sporulation genes in response to nutritional stress. Spo0A may act in concert with spo0H (a sigma factor) to control the expression of some genes that are critical to the sporulation process.</text>
</comment>
<dbReference type="GO" id="GO:0032993">
    <property type="term" value="C:protein-DNA complex"/>
    <property type="evidence" value="ECO:0007669"/>
    <property type="project" value="TreeGrafter"/>
</dbReference>
<feature type="modified residue" description="4-aspartylphosphate" evidence="8">
    <location>
        <position position="51"/>
    </location>
</feature>
<evidence type="ECO:0000256" key="8">
    <source>
        <dbReference type="PROSITE-ProRule" id="PRU00169"/>
    </source>
</evidence>
<accession>A0A1C7I9M8</accession>
<protein>
    <recommendedName>
        <fullName evidence="1">Stage 0 sporulation protein A homolog</fullName>
    </recommendedName>
</protein>
<evidence type="ECO:0000313" key="12">
    <source>
        <dbReference type="EMBL" id="ANU76331.1"/>
    </source>
</evidence>
<evidence type="ECO:0000256" key="6">
    <source>
        <dbReference type="ARBA" id="ARBA00023163"/>
    </source>
</evidence>
<dbReference type="CDD" id="cd00383">
    <property type="entry name" value="trans_reg_C"/>
    <property type="match status" value="1"/>
</dbReference>
<evidence type="ECO:0000256" key="5">
    <source>
        <dbReference type="ARBA" id="ARBA00023125"/>
    </source>
</evidence>
<dbReference type="SMART" id="SM00448">
    <property type="entry name" value="REC"/>
    <property type="match status" value="1"/>
</dbReference>
<evidence type="ECO:0000256" key="7">
    <source>
        <dbReference type="ARBA" id="ARBA00024867"/>
    </source>
</evidence>
<dbReference type="InterPro" id="IPR001789">
    <property type="entry name" value="Sig_transdc_resp-reg_receiver"/>
</dbReference>
<dbReference type="Gene3D" id="3.40.50.2300">
    <property type="match status" value="1"/>
</dbReference>
<dbReference type="RefSeq" id="WP_065542501.1">
    <property type="nucleotide sequence ID" value="NZ_CP015405.2"/>
</dbReference>
<organism evidence="12 13">
    <name type="scientific">Blautia pseudococcoides</name>
    <dbReference type="NCBI Taxonomy" id="1796616"/>
    <lineage>
        <taxon>Bacteria</taxon>
        <taxon>Bacillati</taxon>
        <taxon>Bacillota</taxon>
        <taxon>Clostridia</taxon>
        <taxon>Lachnospirales</taxon>
        <taxon>Lachnospiraceae</taxon>
        <taxon>Blautia</taxon>
    </lineage>
</organism>
<evidence type="ECO:0000256" key="4">
    <source>
        <dbReference type="ARBA" id="ARBA00023015"/>
    </source>
</evidence>
<reference evidence="12" key="1">
    <citation type="submission" date="2017-04" db="EMBL/GenBank/DDBJ databases">
        <title>Complete Genome Sequences of Twelve Strains of a Stable Defined Moderately Diverse Mouse Microbiota 2 (sDMDMm2).</title>
        <authorList>
            <person name="Uchimura Y."/>
            <person name="Wyss M."/>
            <person name="Brugiroux S."/>
            <person name="Limenitakis J.P."/>
            <person name="Stecher B."/>
            <person name="McCoy K.D."/>
            <person name="Macpherson A.J."/>
        </authorList>
    </citation>
    <scope>NUCLEOTIDE SEQUENCE</scope>
    <source>
        <strain evidence="12">YL58</strain>
    </source>
</reference>
<keyword evidence="2 8" id="KW-0597">Phosphoprotein</keyword>
<dbReference type="InterPro" id="IPR011006">
    <property type="entry name" value="CheY-like_superfamily"/>
</dbReference>
<dbReference type="AlphaFoldDB" id="A0A1C7I9M8"/>
<keyword evidence="5 9" id="KW-0238">DNA-binding</keyword>